<protein>
    <submittedName>
        <fullName evidence="3">DIDO1</fullName>
    </submittedName>
</protein>
<feature type="region of interest" description="Disordered" evidence="1">
    <location>
        <begin position="24"/>
        <end position="177"/>
    </location>
</feature>
<feature type="compositionally biased region" description="Polar residues" evidence="1">
    <location>
        <begin position="164"/>
        <end position="177"/>
    </location>
</feature>
<dbReference type="WBParaSite" id="maker-uti_cns_0046657-snap-gene-0.5-mRNA-1">
    <property type="protein sequence ID" value="maker-uti_cns_0046657-snap-gene-0.5-mRNA-1"/>
    <property type="gene ID" value="maker-uti_cns_0046657-snap-gene-0.5"/>
</dbReference>
<reference evidence="3" key="1">
    <citation type="submission" date="2016-11" db="UniProtKB">
        <authorList>
            <consortium name="WormBaseParasite"/>
        </authorList>
    </citation>
    <scope>IDENTIFICATION</scope>
</reference>
<sequence>MAAMSAGIFGGIAGAQHRRSLSVLTSNLGSGTPPTTSRQSSGLDTIAEDADSARPSAGQLDEGVALADDDGLTTNSNEDSEPPSFLLNGQPSQQQQNDEAVTPDPQEQPPKPPRPQRPRRLQPTSPVASRGNRLDADDDAAAQEENPWELRETPGGQSRRQHQTQETFCVTEYLATT</sequence>
<keyword evidence="2" id="KW-1185">Reference proteome</keyword>
<organism evidence="2 3">
    <name type="scientific">Macrostomum lignano</name>
    <dbReference type="NCBI Taxonomy" id="282301"/>
    <lineage>
        <taxon>Eukaryota</taxon>
        <taxon>Metazoa</taxon>
        <taxon>Spiralia</taxon>
        <taxon>Lophotrochozoa</taxon>
        <taxon>Platyhelminthes</taxon>
        <taxon>Rhabditophora</taxon>
        <taxon>Macrostomorpha</taxon>
        <taxon>Macrostomida</taxon>
        <taxon>Macrostomidae</taxon>
        <taxon>Macrostomum</taxon>
    </lineage>
</organism>
<dbReference type="AlphaFoldDB" id="A0A1I8JC50"/>
<name>A0A1I8JC50_9PLAT</name>
<evidence type="ECO:0000256" key="1">
    <source>
        <dbReference type="SAM" id="MobiDB-lite"/>
    </source>
</evidence>
<evidence type="ECO:0000313" key="3">
    <source>
        <dbReference type="WBParaSite" id="maker-uti_cns_0046657-snap-gene-0.5-mRNA-1"/>
    </source>
</evidence>
<dbReference type="Proteomes" id="UP000095280">
    <property type="component" value="Unplaced"/>
</dbReference>
<accession>A0A1I8JC50</accession>
<evidence type="ECO:0000313" key="2">
    <source>
        <dbReference type="Proteomes" id="UP000095280"/>
    </source>
</evidence>
<feature type="compositionally biased region" description="Polar residues" evidence="1">
    <location>
        <begin position="87"/>
        <end position="99"/>
    </location>
</feature>
<proteinExistence type="predicted"/>
<feature type="compositionally biased region" description="Polar residues" evidence="1">
    <location>
        <begin position="24"/>
        <end position="43"/>
    </location>
</feature>